<organism evidence="2 3">
    <name type="scientific">Chlamydomonas reinhardtii</name>
    <name type="common">Chlamydomonas smithii</name>
    <dbReference type="NCBI Taxonomy" id="3055"/>
    <lineage>
        <taxon>Eukaryota</taxon>
        <taxon>Viridiplantae</taxon>
        <taxon>Chlorophyta</taxon>
        <taxon>core chlorophytes</taxon>
        <taxon>Chlorophyceae</taxon>
        <taxon>CS clade</taxon>
        <taxon>Chlamydomonadales</taxon>
        <taxon>Chlamydomonadaceae</taxon>
        <taxon>Chlamydomonas</taxon>
    </lineage>
</organism>
<dbReference type="InParanoid" id="A0A2K3DZP8"/>
<evidence type="ECO:0000313" key="2">
    <source>
        <dbReference type="EMBL" id="PNW86016.1"/>
    </source>
</evidence>
<reference evidence="2 3" key="1">
    <citation type="journal article" date="2007" name="Science">
        <title>The Chlamydomonas genome reveals the evolution of key animal and plant functions.</title>
        <authorList>
            <person name="Merchant S.S."/>
            <person name="Prochnik S.E."/>
            <person name="Vallon O."/>
            <person name="Harris E.H."/>
            <person name="Karpowicz S.J."/>
            <person name="Witman G.B."/>
            <person name="Terry A."/>
            <person name="Salamov A."/>
            <person name="Fritz-Laylin L.K."/>
            <person name="Marechal-Drouard L."/>
            <person name="Marshall W.F."/>
            <person name="Qu L.H."/>
            <person name="Nelson D.R."/>
            <person name="Sanderfoot A.A."/>
            <person name="Spalding M.H."/>
            <person name="Kapitonov V.V."/>
            <person name="Ren Q."/>
            <person name="Ferris P."/>
            <person name="Lindquist E."/>
            <person name="Shapiro H."/>
            <person name="Lucas S.M."/>
            <person name="Grimwood J."/>
            <person name="Schmutz J."/>
            <person name="Cardol P."/>
            <person name="Cerutti H."/>
            <person name="Chanfreau G."/>
            <person name="Chen C.L."/>
            <person name="Cognat V."/>
            <person name="Croft M.T."/>
            <person name="Dent R."/>
            <person name="Dutcher S."/>
            <person name="Fernandez E."/>
            <person name="Fukuzawa H."/>
            <person name="Gonzalez-Ballester D."/>
            <person name="Gonzalez-Halphen D."/>
            <person name="Hallmann A."/>
            <person name="Hanikenne M."/>
            <person name="Hippler M."/>
            <person name="Inwood W."/>
            <person name="Jabbari K."/>
            <person name="Kalanon M."/>
            <person name="Kuras R."/>
            <person name="Lefebvre P.A."/>
            <person name="Lemaire S.D."/>
            <person name="Lobanov A.V."/>
            <person name="Lohr M."/>
            <person name="Manuell A."/>
            <person name="Meier I."/>
            <person name="Mets L."/>
            <person name="Mittag M."/>
            <person name="Mittelmeier T."/>
            <person name="Moroney J.V."/>
            <person name="Moseley J."/>
            <person name="Napoli C."/>
            <person name="Nedelcu A.M."/>
            <person name="Niyogi K."/>
            <person name="Novoselov S.V."/>
            <person name="Paulsen I.T."/>
            <person name="Pazour G."/>
            <person name="Purton S."/>
            <person name="Ral J.P."/>
            <person name="Riano-Pachon D.M."/>
            <person name="Riekhof W."/>
            <person name="Rymarquis L."/>
            <person name="Schroda M."/>
            <person name="Stern D."/>
            <person name="Umen J."/>
            <person name="Willows R."/>
            <person name="Wilson N."/>
            <person name="Zimmer S.L."/>
            <person name="Allmer J."/>
            <person name="Balk J."/>
            <person name="Bisova K."/>
            <person name="Chen C.J."/>
            <person name="Elias M."/>
            <person name="Gendler K."/>
            <person name="Hauser C."/>
            <person name="Lamb M.R."/>
            <person name="Ledford H."/>
            <person name="Long J.C."/>
            <person name="Minagawa J."/>
            <person name="Page M.D."/>
            <person name="Pan J."/>
            <person name="Pootakham W."/>
            <person name="Roje S."/>
            <person name="Rose A."/>
            <person name="Stahlberg E."/>
            <person name="Terauchi A.M."/>
            <person name="Yang P."/>
            <person name="Ball S."/>
            <person name="Bowler C."/>
            <person name="Dieckmann C.L."/>
            <person name="Gladyshev V.N."/>
            <person name="Green P."/>
            <person name="Jorgensen R."/>
            <person name="Mayfield S."/>
            <person name="Mueller-Roeber B."/>
            <person name="Rajamani S."/>
            <person name="Sayre R.T."/>
            <person name="Brokstein P."/>
            <person name="Dubchak I."/>
            <person name="Goodstein D."/>
            <person name="Hornick L."/>
            <person name="Huang Y.W."/>
            <person name="Jhaveri J."/>
            <person name="Luo Y."/>
            <person name="Martinez D."/>
            <person name="Ngau W.C."/>
            <person name="Otillar B."/>
            <person name="Poliakov A."/>
            <person name="Porter A."/>
            <person name="Szajkowski L."/>
            <person name="Werner G."/>
            <person name="Zhou K."/>
            <person name="Grigoriev I.V."/>
            <person name="Rokhsar D.S."/>
            <person name="Grossman A.R."/>
        </authorList>
    </citation>
    <scope>NUCLEOTIDE SEQUENCE [LARGE SCALE GENOMIC DNA]</scope>
    <source>
        <strain evidence="3">CC-503</strain>
    </source>
</reference>
<dbReference type="KEGG" id="cre:CHLRE_03g205361v5"/>
<gene>
    <name evidence="2" type="ORF">CHLRE_03g205361v5</name>
</gene>
<proteinExistence type="predicted"/>
<dbReference type="Proteomes" id="UP000006906">
    <property type="component" value="Chromosome 3"/>
</dbReference>
<protein>
    <submittedName>
        <fullName evidence="2">Uncharacterized protein</fullName>
    </submittedName>
</protein>
<dbReference type="Gramene" id="PNW86016">
    <property type="protein sequence ID" value="PNW86016"/>
    <property type="gene ID" value="CHLRE_03g205361v5"/>
</dbReference>
<dbReference type="ExpressionAtlas" id="A0A2K3DZP8">
    <property type="expression patterns" value="baseline"/>
</dbReference>
<evidence type="ECO:0000313" key="3">
    <source>
        <dbReference type="Proteomes" id="UP000006906"/>
    </source>
</evidence>
<feature type="region of interest" description="Disordered" evidence="1">
    <location>
        <begin position="191"/>
        <end position="216"/>
    </location>
</feature>
<keyword evidence="3" id="KW-1185">Reference proteome</keyword>
<evidence type="ECO:0000256" key="1">
    <source>
        <dbReference type="SAM" id="MobiDB-lite"/>
    </source>
</evidence>
<name>A0A2K3DZP8_CHLRE</name>
<accession>A0A2K3DZP8</accession>
<dbReference type="AlphaFoldDB" id="A0A2K3DZP8"/>
<dbReference type="OMA" id="REENWAQ"/>
<sequence length="216" mass="23582">MRGASSMHRGGATDRLYSAVRAAQEETARNTLERSHYLVEEDIDTAWSVLVPNGETSVTKSELVDRLGHYMAQVDLGTVTQLCGGGGLMSLDKLKSTLWKNGAPAHPIDMSEEAWKLLDPYSRGSVGLDTVLRMLTTIDGCEKLDPDDMRVIRLLLDLTPEDYSLSQANWEQLGSWAPKLEVLTPAQRKLLASRGLATPGKPTGPGAGKRTPQPLR</sequence>
<dbReference type="EMBL" id="CM008964">
    <property type="protein sequence ID" value="PNW86016.1"/>
    <property type="molecule type" value="Genomic_DNA"/>
</dbReference>
<dbReference type="GeneID" id="66053041"/>
<dbReference type="RefSeq" id="XP_042926665.1">
    <property type="nucleotide sequence ID" value="XM_043061477.1"/>
</dbReference>
<dbReference type="OrthoDB" id="527250at2759"/>